<name>A8M6A6_SALAI</name>
<dbReference type="InterPro" id="IPR011990">
    <property type="entry name" value="TPR-like_helical_dom_sf"/>
</dbReference>
<evidence type="ECO:0000313" key="1">
    <source>
        <dbReference type="EMBL" id="ABV97131.1"/>
    </source>
</evidence>
<dbReference type="KEGG" id="saq:Sare_1224"/>
<dbReference type="EMBL" id="CP000850">
    <property type="protein sequence ID" value="ABV97131.1"/>
    <property type="molecule type" value="Genomic_DNA"/>
</dbReference>
<dbReference type="eggNOG" id="COG0457">
    <property type="taxonomic scope" value="Bacteria"/>
</dbReference>
<protein>
    <submittedName>
        <fullName evidence="1">Regulator</fullName>
    </submittedName>
</protein>
<reference evidence="1" key="1">
    <citation type="submission" date="2007-10" db="EMBL/GenBank/DDBJ databases">
        <title>Complete sequence of Salinispora arenicola CNS-205.</title>
        <authorList>
            <consortium name="US DOE Joint Genome Institute"/>
            <person name="Copeland A."/>
            <person name="Lucas S."/>
            <person name="Lapidus A."/>
            <person name="Barry K."/>
            <person name="Glavina del Rio T."/>
            <person name="Dalin E."/>
            <person name="Tice H."/>
            <person name="Pitluck S."/>
            <person name="Foster B."/>
            <person name="Schmutz J."/>
            <person name="Larimer F."/>
            <person name="Land M."/>
            <person name="Hauser L."/>
            <person name="Kyrpides N."/>
            <person name="Ivanova N."/>
            <person name="Jensen P.R."/>
            <person name="Moore B.S."/>
            <person name="Penn K."/>
            <person name="Jenkins C."/>
            <person name="Udwary D."/>
            <person name="Xiang L."/>
            <person name="Gontang E."/>
            <person name="Richardson P."/>
        </authorList>
    </citation>
    <scope>NUCLEOTIDE SEQUENCE [LARGE SCALE GENOMIC DNA]</scope>
    <source>
        <strain evidence="1">CNS-205</strain>
    </source>
</reference>
<dbReference type="AlphaFoldDB" id="A8M6A6"/>
<gene>
    <name evidence="1" type="ordered locus">Sare_1224</name>
</gene>
<proteinExistence type="predicted"/>
<accession>A8M6A6</accession>
<dbReference type="HOGENOM" id="CLU_029927_4_1_11"/>
<dbReference type="STRING" id="391037.Sare_1224"/>
<organism evidence="1">
    <name type="scientific">Salinispora arenicola (strain CNS-205)</name>
    <dbReference type="NCBI Taxonomy" id="391037"/>
    <lineage>
        <taxon>Bacteria</taxon>
        <taxon>Bacillati</taxon>
        <taxon>Actinomycetota</taxon>
        <taxon>Actinomycetes</taxon>
        <taxon>Micromonosporales</taxon>
        <taxon>Micromonosporaceae</taxon>
        <taxon>Salinispora</taxon>
    </lineage>
</organism>
<dbReference type="Gene3D" id="1.25.40.10">
    <property type="entry name" value="Tetratricopeptide repeat domain"/>
    <property type="match status" value="1"/>
</dbReference>
<sequence>MPNELLADALRKAGWSNKGCAARLRAAGEVRGMDIRCTHVDVRRWLGGMRPRPQTTGLIAEVLGDALGVMLTPSALGFADQVHSRLSVDSLHYADDLSVTYRSLAGTIEHDISASVELQKAAAVSTAWAGPLMAWLLSRPDPVRSSATGRRVGMAEVTAVRSTIRMFMNLDFQFGGGHARTALAQYFRHDVLPLLEGSYSERVGQKLFSAAAEVAQLLGWTAYDLGQHGLAQRYLIQGLRLAQAGSDRVMGGRLLSNMSHQANYLGQYQEAAQLARAAQEGTRGAASATVSAMFLAMEARARAGAGDARGCTSVLREAESAFNRRGEGGDPPWIYYFDEAEMAGEAAHCFRDLRSPKLALEFVTRAIELTDPVYVRTHAFIRLVNAASCLHASKPDAEKAAEVSLEAIRLAGSLKSERYLRYVRDLRADFTPVATSVAAKRALNAFDALLDSN</sequence>